<keyword evidence="4" id="KW-1185">Reference proteome</keyword>
<name>A0AAV2YZI1_9STRA</name>
<accession>A0AAV2YZI1</accession>
<feature type="transmembrane region" description="Helical" evidence="1">
    <location>
        <begin position="420"/>
        <end position="444"/>
    </location>
</feature>
<keyword evidence="1" id="KW-0472">Membrane</keyword>
<feature type="transmembrane region" description="Helical" evidence="1">
    <location>
        <begin position="331"/>
        <end position="349"/>
    </location>
</feature>
<dbReference type="EMBL" id="DAKRPA010000104">
    <property type="protein sequence ID" value="DAZ98547.1"/>
    <property type="molecule type" value="Genomic_DNA"/>
</dbReference>
<organism evidence="3 4">
    <name type="scientific">Lagenidium giganteum</name>
    <dbReference type="NCBI Taxonomy" id="4803"/>
    <lineage>
        <taxon>Eukaryota</taxon>
        <taxon>Sar</taxon>
        <taxon>Stramenopiles</taxon>
        <taxon>Oomycota</taxon>
        <taxon>Peronosporomycetes</taxon>
        <taxon>Pythiales</taxon>
        <taxon>Pythiaceae</taxon>
    </lineage>
</organism>
<comment type="caution">
    <text evidence="3">The sequence shown here is derived from an EMBL/GenBank/DDBJ whole genome shotgun (WGS) entry which is preliminary data.</text>
</comment>
<reference evidence="3" key="2">
    <citation type="journal article" date="2023" name="Microbiol Resour">
        <title>Decontamination and Annotation of the Draft Genome Sequence of the Oomycete Lagenidium giganteum ARSEF 373.</title>
        <authorList>
            <person name="Morgan W.R."/>
            <person name="Tartar A."/>
        </authorList>
    </citation>
    <scope>NUCLEOTIDE SEQUENCE</scope>
    <source>
        <strain evidence="3">ARSEF 373</strain>
    </source>
</reference>
<sequence>MPLSKLTLLARLASYVLLCSDVLRSGLGTRDYRSFKSVEPDVFQVQGPWAYPVNQVWFNDTDSIVDEWTYKLDSTSIVWRAFAKYLQLDAFPPCVMYESECVGRALSSEQVFKMMNQIPSKLQSHYGAAATERPHDPIQLVLRSRGLFFDRLHHLVLPQVFFVPWQRTLQALYYSPERLKQQGFDICSYRGARPMACADFWANYRITCHVGLSDTESCATGRIWNNIYQRYRHFQVQFPSMQVDLTLLASTGDITHDIGGIARTGSRDFDVTTIIRVRDCGQHVDSNRSSSSVSSCETVLVDDYRYEGWVYASIVTDWYAIVSLLRATAQAYLWLRLLFLAFGCYVARASEPAYKDKPRCVVFKAAMSTMARMPSQGVIYGSVFPVLCYVTAHLIDAAMTYDLVSDSFSTVVTEAQNFNFIDIVTIAAIQMRNVWILALGAQLLTRLRTWRLWSPSLGISGLPKHSLSAASCLTMAAQYRSDSQRNTNVLDVHPVPPGQETVPILRAATSSAGVGEYDVYGVMIDIKALVVVLPVLLIIHLLLSGVHQILWKLPRRHTIFASSPVPFSAGVLWPSVAMIVRWQPKCLPLNNKATLQNKKWHWRRRCSQVQPLPDAAQTEHDHPCLQTAMNNVCSRSEQTHAAVAFINLYAMTDPLTLFWLRFGPPCTITIMHNRLTGSICALPATTLASASWHGLDLSDMEVVRTIDVTSLTWSELLHCG</sequence>
<feature type="signal peptide" evidence="2">
    <location>
        <begin position="1"/>
        <end position="28"/>
    </location>
</feature>
<feature type="transmembrane region" description="Helical" evidence="1">
    <location>
        <begin position="528"/>
        <end position="551"/>
    </location>
</feature>
<protein>
    <submittedName>
        <fullName evidence="3">Uncharacterized protein</fullName>
    </submittedName>
</protein>
<reference evidence="3" key="1">
    <citation type="submission" date="2022-11" db="EMBL/GenBank/DDBJ databases">
        <authorList>
            <person name="Morgan W.R."/>
            <person name="Tartar A."/>
        </authorList>
    </citation>
    <scope>NUCLEOTIDE SEQUENCE</scope>
    <source>
        <strain evidence="3">ARSEF 373</strain>
    </source>
</reference>
<feature type="transmembrane region" description="Helical" evidence="1">
    <location>
        <begin position="377"/>
        <end position="400"/>
    </location>
</feature>
<keyword evidence="1" id="KW-0812">Transmembrane</keyword>
<keyword evidence="2" id="KW-0732">Signal</keyword>
<evidence type="ECO:0000313" key="3">
    <source>
        <dbReference type="EMBL" id="DAZ98547.1"/>
    </source>
</evidence>
<dbReference type="Proteomes" id="UP001146120">
    <property type="component" value="Unassembled WGS sequence"/>
</dbReference>
<evidence type="ECO:0000256" key="1">
    <source>
        <dbReference type="SAM" id="Phobius"/>
    </source>
</evidence>
<evidence type="ECO:0000313" key="4">
    <source>
        <dbReference type="Proteomes" id="UP001146120"/>
    </source>
</evidence>
<feature type="chain" id="PRO_5043853347" evidence="2">
    <location>
        <begin position="29"/>
        <end position="720"/>
    </location>
</feature>
<evidence type="ECO:0000256" key="2">
    <source>
        <dbReference type="SAM" id="SignalP"/>
    </source>
</evidence>
<keyword evidence="1" id="KW-1133">Transmembrane helix</keyword>
<dbReference type="AlphaFoldDB" id="A0AAV2YZI1"/>
<proteinExistence type="predicted"/>
<gene>
    <name evidence="3" type="ORF">N0F65_007046</name>
</gene>